<evidence type="ECO:0000313" key="2">
    <source>
        <dbReference type="Proteomes" id="UP000234778"/>
    </source>
</evidence>
<accession>A0A2I1KTT4</accession>
<name>A0A2I1KTT4_9ACTO</name>
<reference evidence="1 2" key="1">
    <citation type="submission" date="2017-12" db="EMBL/GenBank/DDBJ databases">
        <title>Phylogenetic diversity of female urinary microbiome.</title>
        <authorList>
            <person name="Thomas-White K."/>
            <person name="Wolfe A.J."/>
        </authorList>
    </citation>
    <scope>NUCLEOTIDE SEQUENCE [LARGE SCALE GENOMIC DNA]</scope>
    <source>
        <strain evidence="1 2">UMB0319</strain>
    </source>
</reference>
<dbReference type="EMBL" id="PKHA01000003">
    <property type="protein sequence ID" value="PKY99034.1"/>
    <property type="molecule type" value="Genomic_DNA"/>
</dbReference>
<protein>
    <submittedName>
        <fullName evidence="1">Uncharacterized protein</fullName>
    </submittedName>
</protein>
<evidence type="ECO:0000313" key="1">
    <source>
        <dbReference type="EMBL" id="PKY99034.1"/>
    </source>
</evidence>
<dbReference type="RefSeq" id="WP_006548683.1">
    <property type="nucleotide sequence ID" value="NZ_CP136961.1"/>
</dbReference>
<comment type="caution">
    <text evidence="1">The sequence shown here is derived from an EMBL/GenBank/DDBJ whole genome shotgun (WGS) entry which is preliminary data.</text>
</comment>
<proteinExistence type="predicted"/>
<dbReference type="GeneID" id="81708262"/>
<dbReference type="AlphaFoldDB" id="A0A2I1KTT4"/>
<dbReference type="Proteomes" id="UP000234778">
    <property type="component" value="Unassembled WGS sequence"/>
</dbReference>
<organism evidence="1 2">
    <name type="scientific">Actinomyces urogenitalis</name>
    <dbReference type="NCBI Taxonomy" id="103621"/>
    <lineage>
        <taxon>Bacteria</taxon>
        <taxon>Bacillati</taxon>
        <taxon>Actinomycetota</taxon>
        <taxon>Actinomycetes</taxon>
        <taxon>Actinomycetales</taxon>
        <taxon>Actinomycetaceae</taxon>
        <taxon>Actinomyces</taxon>
    </lineage>
</organism>
<gene>
    <name evidence="1" type="ORF">CYJ26_04850</name>
</gene>
<sequence length="101" mass="11215">MSSMVLPLFVVLVAALLVLGMVIAERYPISTWKDQLRHLREIAADKSAPARVVPQDARLEDLMTHEDSSVYTGTESFSGLVDVVERAMDTAESRAASLRRR</sequence>